<dbReference type="GO" id="GO:0003677">
    <property type="term" value="F:DNA binding"/>
    <property type="evidence" value="ECO:0007669"/>
    <property type="project" value="UniProtKB-KW"/>
</dbReference>
<evidence type="ECO:0000259" key="4">
    <source>
        <dbReference type="PROSITE" id="PS50949"/>
    </source>
</evidence>
<organism evidence="5 6">
    <name type="scientific">Nocardioides bruguierae</name>
    <dbReference type="NCBI Taxonomy" id="2945102"/>
    <lineage>
        <taxon>Bacteria</taxon>
        <taxon>Bacillati</taxon>
        <taxon>Actinomycetota</taxon>
        <taxon>Actinomycetes</taxon>
        <taxon>Propionibacteriales</taxon>
        <taxon>Nocardioidaceae</taxon>
        <taxon>Nocardioides</taxon>
    </lineage>
</organism>
<proteinExistence type="predicted"/>
<dbReference type="SUPFAM" id="SSF46785">
    <property type="entry name" value="Winged helix' DNA-binding domain"/>
    <property type="match status" value="1"/>
</dbReference>
<dbReference type="PANTHER" id="PTHR44846:SF17">
    <property type="entry name" value="GNTR-FAMILY TRANSCRIPTIONAL REGULATOR"/>
    <property type="match status" value="1"/>
</dbReference>
<evidence type="ECO:0000256" key="2">
    <source>
        <dbReference type="ARBA" id="ARBA00023125"/>
    </source>
</evidence>
<protein>
    <submittedName>
        <fullName evidence="5">GntR family transcriptional regulator</fullName>
    </submittedName>
</protein>
<name>A0A9X2D7V5_9ACTN</name>
<keyword evidence="1" id="KW-0805">Transcription regulation</keyword>
<dbReference type="InterPro" id="IPR050679">
    <property type="entry name" value="Bact_HTH_transcr_reg"/>
</dbReference>
<dbReference type="PANTHER" id="PTHR44846">
    <property type="entry name" value="MANNOSYL-D-GLYCERATE TRANSPORT/METABOLISM SYSTEM REPRESSOR MNGR-RELATED"/>
    <property type="match status" value="1"/>
</dbReference>
<dbReference type="InterPro" id="IPR028978">
    <property type="entry name" value="Chorismate_lyase_/UTRA_dom_sf"/>
</dbReference>
<dbReference type="SMART" id="SM00345">
    <property type="entry name" value="HTH_GNTR"/>
    <property type="match status" value="1"/>
</dbReference>
<dbReference type="Pfam" id="PF00392">
    <property type="entry name" value="GntR"/>
    <property type="match status" value="1"/>
</dbReference>
<evidence type="ECO:0000313" key="6">
    <source>
        <dbReference type="Proteomes" id="UP001139485"/>
    </source>
</evidence>
<dbReference type="GO" id="GO:0045892">
    <property type="term" value="P:negative regulation of DNA-templated transcription"/>
    <property type="evidence" value="ECO:0007669"/>
    <property type="project" value="TreeGrafter"/>
</dbReference>
<dbReference type="InterPro" id="IPR011663">
    <property type="entry name" value="UTRA"/>
</dbReference>
<dbReference type="PRINTS" id="PR00598">
    <property type="entry name" value="HTHMARR"/>
</dbReference>
<gene>
    <name evidence="5" type="ORF">M8330_11415</name>
</gene>
<dbReference type="Gene3D" id="3.40.1410.10">
    <property type="entry name" value="Chorismate lyase-like"/>
    <property type="match status" value="1"/>
</dbReference>
<accession>A0A9X2D7V5</accession>
<keyword evidence="6" id="KW-1185">Reference proteome</keyword>
<dbReference type="GO" id="GO:0003700">
    <property type="term" value="F:DNA-binding transcription factor activity"/>
    <property type="evidence" value="ECO:0007669"/>
    <property type="project" value="InterPro"/>
</dbReference>
<dbReference type="SUPFAM" id="SSF64288">
    <property type="entry name" value="Chorismate lyase-like"/>
    <property type="match status" value="1"/>
</dbReference>
<dbReference type="CDD" id="cd07377">
    <property type="entry name" value="WHTH_GntR"/>
    <property type="match status" value="1"/>
</dbReference>
<dbReference type="SMART" id="SM00866">
    <property type="entry name" value="UTRA"/>
    <property type="match status" value="1"/>
</dbReference>
<dbReference type="PRINTS" id="PR00035">
    <property type="entry name" value="HTHGNTR"/>
</dbReference>
<feature type="domain" description="HTH gntR-type" evidence="4">
    <location>
        <begin position="13"/>
        <end position="81"/>
    </location>
</feature>
<dbReference type="InterPro" id="IPR000524">
    <property type="entry name" value="Tscrpt_reg_HTH_GntR"/>
</dbReference>
<dbReference type="AlphaFoldDB" id="A0A9X2D7V5"/>
<dbReference type="PROSITE" id="PS50949">
    <property type="entry name" value="HTH_GNTR"/>
    <property type="match status" value="1"/>
</dbReference>
<dbReference type="InterPro" id="IPR000835">
    <property type="entry name" value="HTH_MarR-typ"/>
</dbReference>
<evidence type="ECO:0000256" key="1">
    <source>
        <dbReference type="ARBA" id="ARBA00023015"/>
    </source>
</evidence>
<dbReference type="Gene3D" id="1.10.10.10">
    <property type="entry name" value="Winged helix-like DNA-binding domain superfamily/Winged helix DNA-binding domain"/>
    <property type="match status" value="1"/>
</dbReference>
<dbReference type="EMBL" id="JAMOIL010000012">
    <property type="protein sequence ID" value="MCM0620898.1"/>
    <property type="molecule type" value="Genomic_DNA"/>
</dbReference>
<dbReference type="Proteomes" id="UP001139485">
    <property type="component" value="Unassembled WGS sequence"/>
</dbReference>
<dbReference type="InterPro" id="IPR036390">
    <property type="entry name" value="WH_DNA-bd_sf"/>
</dbReference>
<dbReference type="Pfam" id="PF07702">
    <property type="entry name" value="UTRA"/>
    <property type="match status" value="1"/>
</dbReference>
<keyword evidence="3" id="KW-0804">Transcription</keyword>
<dbReference type="InterPro" id="IPR036388">
    <property type="entry name" value="WH-like_DNA-bd_sf"/>
</dbReference>
<sequence>MLPPLVLDRNSPVPLHFQVSQHLEQVITSGQIPPGTLFTSEIELGERLGVSRPTMRRAMQQLVDKGLVVRRRGIGTRVVRPKVKRPMELTSLFDDLKSGGQSPTTQVLALEEIDSDEALAAKLEVKPGEPVVRVVRLRSAAGRPIAKMTNYLPTGLVDFDAETLEEQGLYALLRARGVQMHMATQVVGARQATASESRLLDEPRGSALLTMERTTYDDHGTVVEYGSHVYAASRYTFETSLMRS</sequence>
<evidence type="ECO:0000256" key="3">
    <source>
        <dbReference type="ARBA" id="ARBA00023163"/>
    </source>
</evidence>
<evidence type="ECO:0000313" key="5">
    <source>
        <dbReference type="EMBL" id="MCM0620898.1"/>
    </source>
</evidence>
<keyword evidence="2" id="KW-0238">DNA-binding</keyword>
<comment type="caution">
    <text evidence="5">The sequence shown here is derived from an EMBL/GenBank/DDBJ whole genome shotgun (WGS) entry which is preliminary data.</text>
</comment>
<reference evidence="5" key="1">
    <citation type="submission" date="2022-05" db="EMBL/GenBank/DDBJ databases">
        <authorList>
            <person name="Tuo L."/>
        </authorList>
    </citation>
    <scope>NUCLEOTIDE SEQUENCE</scope>
    <source>
        <strain evidence="5">BSK12Z-4</strain>
    </source>
</reference>